<evidence type="ECO:0000256" key="2">
    <source>
        <dbReference type="ARBA" id="ARBA00006434"/>
    </source>
</evidence>
<evidence type="ECO:0000256" key="6">
    <source>
        <dbReference type="RuleBase" id="RU362091"/>
    </source>
</evidence>
<protein>
    <submittedName>
        <fullName evidence="8">SSS family solute:Na+ symporter</fullName>
    </submittedName>
</protein>
<feature type="transmembrane region" description="Helical" evidence="7">
    <location>
        <begin position="182"/>
        <end position="201"/>
    </location>
</feature>
<name>A0A4R8DFQ7_9BACT</name>
<reference evidence="8 9" key="1">
    <citation type="submission" date="2019-03" db="EMBL/GenBank/DDBJ databases">
        <title>Genomic Encyclopedia of Type Strains, Phase IV (KMG-IV): sequencing the most valuable type-strain genomes for metagenomic binning, comparative biology and taxonomic classification.</title>
        <authorList>
            <person name="Goeker M."/>
        </authorList>
    </citation>
    <scope>NUCLEOTIDE SEQUENCE [LARGE SCALE GENOMIC DNA]</scope>
    <source>
        <strain evidence="8 9">DSM 100059</strain>
    </source>
</reference>
<dbReference type="InterPro" id="IPR038377">
    <property type="entry name" value="Na/Glc_symporter_sf"/>
</dbReference>
<keyword evidence="9" id="KW-1185">Reference proteome</keyword>
<feature type="transmembrane region" description="Helical" evidence="7">
    <location>
        <begin position="396"/>
        <end position="414"/>
    </location>
</feature>
<comment type="similarity">
    <text evidence="2 6">Belongs to the sodium:solute symporter (SSF) (TC 2.A.21) family.</text>
</comment>
<feature type="transmembrane region" description="Helical" evidence="7">
    <location>
        <begin position="421"/>
        <end position="443"/>
    </location>
</feature>
<keyword evidence="3 7" id="KW-0812">Transmembrane</keyword>
<feature type="transmembrane region" description="Helical" evidence="7">
    <location>
        <begin position="362"/>
        <end position="384"/>
    </location>
</feature>
<dbReference type="PROSITE" id="PS50283">
    <property type="entry name" value="NA_SOLUT_SYMP_3"/>
    <property type="match status" value="1"/>
</dbReference>
<dbReference type="GO" id="GO:0005412">
    <property type="term" value="F:D-glucose:sodium symporter activity"/>
    <property type="evidence" value="ECO:0007669"/>
    <property type="project" value="TreeGrafter"/>
</dbReference>
<dbReference type="GO" id="GO:0005886">
    <property type="term" value="C:plasma membrane"/>
    <property type="evidence" value="ECO:0007669"/>
    <property type="project" value="TreeGrafter"/>
</dbReference>
<keyword evidence="4 7" id="KW-1133">Transmembrane helix</keyword>
<evidence type="ECO:0000256" key="4">
    <source>
        <dbReference type="ARBA" id="ARBA00022989"/>
    </source>
</evidence>
<dbReference type="EMBL" id="SODV01000002">
    <property type="protein sequence ID" value="TDW95926.1"/>
    <property type="molecule type" value="Genomic_DNA"/>
</dbReference>
<dbReference type="PANTHER" id="PTHR11819:SF195">
    <property type="entry name" value="SODIUM_GLUCOSE COTRANSPORTER 4"/>
    <property type="match status" value="1"/>
</dbReference>
<feature type="transmembrane region" description="Helical" evidence="7">
    <location>
        <begin position="47"/>
        <end position="70"/>
    </location>
</feature>
<feature type="transmembrane region" description="Helical" evidence="7">
    <location>
        <begin position="120"/>
        <end position="142"/>
    </location>
</feature>
<feature type="transmembrane region" description="Helical" evidence="7">
    <location>
        <begin position="270"/>
        <end position="295"/>
    </location>
</feature>
<feature type="transmembrane region" description="Helical" evidence="7">
    <location>
        <begin position="82"/>
        <end position="99"/>
    </location>
</feature>
<dbReference type="RefSeq" id="WP_133995735.1">
    <property type="nucleotide sequence ID" value="NZ_SODV01000002.1"/>
</dbReference>
<sequence>MNVSLAIGDYAVLFLYLAGLLFVGFFLDRKMGKGSDLFLGGRSLKWWQIGFSMFSANAGPTMLIGFAGIGFSEGMVGSNFEWLAWIFILLLAVVFIPLYRSTGISTMPQFLMVRYGNKAYKFLTFYSLVSILVVWLASALYAGGLLISQMFGWGLIRSMVSVAIVATSFTTLGGLKAVMRTGIFQSSVILLSSGLLLFFALRKAGGIHQAISVIPHHYLQLLRPASSPSYSWISVLVGYPVVAIYYWCADQTIVQKVLAGKNVREGQYGALFLAGLKILMPCLFVFPGILCFLLFRDQATPDTAYMVLVKHLMPTGLLGLSMAALIAALIDTVSSGLNSFSTVFTLDVVGRLRTMDERQSRLAGRVITVIAAVLALLIAVLFSYSGKGFFELTQGLVSILAPPLSVVFLAGALWKKANHIAAEWVLYGGGLVCLVIGACYVLNYPGPHFWPGFLMLSFYLFVGLLAAMIVISLATTPRIGSVLPSLSDTYARYAVRSQRVWVAWGLLGIIMIFIYAFFE</sequence>
<comment type="caution">
    <text evidence="8">The sequence shown here is derived from an EMBL/GenBank/DDBJ whole genome shotgun (WGS) entry which is preliminary data.</text>
</comment>
<dbReference type="InterPro" id="IPR001734">
    <property type="entry name" value="Na/solute_symporter"/>
</dbReference>
<proteinExistence type="inferred from homology"/>
<dbReference type="PANTHER" id="PTHR11819">
    <property type="entry name" value="SOLUTE CARRIER FAMILY 5"/>
    <property type="match status" value="1"/>
</dbReference>
<evidence type="ECO:0000313" key="9">
    <source>
        <dbReference type="Proteomes" id="UP000294498"/>
    </source>
</evidence>
<dbReference type="NCBIfam" id="TIGR00813">
    <property type="entry name" value="sss"/>
    <property type="match status" value="1"/>
</dbReference>
<feature type="transmembrane region" description="Helical" evidence="7">
    <location>
        <begin position="449"/>
        <end position="474"/>
    </location>
</feature>
<accession>A0A4R8DFQ7</accession>
<dbReference type="Proteomes" id="UP000294498">
    <property type="component" value="Unassembled WGS sequence"/>
</dbReference>
<feature type="transmembrane region" description="Helical" evidence="7">
    <location>
        <begin position="315"/>
        <end position="341"/>
    </location>
</feature>
<evidence type="ECO:0000256" key="5">
    <source>
        <dbReference type="ARBA" id="ARBA00023136"/>
    </source>
</evidence>
<organism evidence="8 9">
    <name type="scientific">Dinghuibacter silviterrae</name>
    <dbReference type="NCBI Taxonomy" id="1539049"/>
    <lineage>
        <taxon>Bacteria</taxon>
        <taxon>Pseudomonadati</taxon>
        <taxon>Bacteroidota</taxon>
        <taxon>Chitinophagia</taxon>
        <taxon>Chitinophagales</taxon>
        <taxon>Chitinophagaceae</taxon>
        <taxon>Dinghuibacter</taxon>
    </lineage>
</organism>
<evidence type="ECO:0000313" key="8">
    <source>
        <dbReference type="EMBL" id="TDW95926.1"/>
    </source>
</evidence>
<dbReference type="Gene3D" id="1.20.1730.10">
    <property type="entry name" value="Sodium/glucose cotransporter"/>
    <property type="match status" value="1"/>
</dbReference>
<evidence type="ECO:0000256" key="1">
    <source>
        <dbReference type="ARBA" id="ARBA00004141"/>
    </source>
</evidence>
<gene>
    <name evidence="8" type="ORF">EDB95_3747</name>
</gene>
<feature type="transmembrane region" description="Helical" evidence="7">
    <location>
        <begin position="229"/>
        <end position="249"/>
    </location>
</feature>
<evidence type="ECO:0000256" key="3">
    <source>
        <dbReference type="ARBA" id="ARBA00022692"/>
    </source>
</evidence>
<feature type="transmembrane region" description="Helical" evidence="7">
    <location>
        <begin position="154"/>
        <end position="175"/>
    </location>
</feature>
<feature type="transmembrane region" description="Helical" evidence="7">
    <location>
        <begin position="500"/>
        <end position="518"/>
    </location>
</feature>
<dbReference type="AlphaFoldDB" id="A0A4R8DFQ7"/>
<keyword evidence="5 7" id="KW-0472">Membrane</keyword>
<feature type="transmembrane region" description="Helical" evidence="7">
    <location>
        <begin position="6"/>
        <end position="27"/>
    </location>
</feature>
<comment type="subcellular location">
    <subcellularLocation>
        <location evidence="1">Membrane</location>
        <topology evidence="1">Multi-pass membrane protein</topology>
    </subcellularLocation>
</comment>
<dbReference type="OrthoDB" id="9814523at2"/>
<dbReference type="Pfam" id="PF00474">
    <property type="entry name" value="SSF"/>
    <property type="match status" value="1"/>
</dbReference>
<evidence type="ECO:0000256" key="7">
    <source>
        <dbReference type="SAM" id="Phobius"/>
    </source>
</evidence>